<gene>
    <name evidence="2" type="ORF">D3P04_01370</name>
</gene>
<feature type="region of interest" description="Disordered" evidence="1">
    <location>
        <begin position="50"/>
        <end position="69"/>
    </location>
</feature>
<reference evidence="3" key="1">
    <citation type="submission" date="2018-09" db="EMBL/GenBank/DDBJ databases">
        <title>Acidovorax cavernicola nov. sp. isolated from Gruta de las Maravillas (Aracena, Spain).</title>
        <authorList>
            <person name="Jurado V."/>
            <person name="Gutierrez-Patricio S."/>
            <person name="Gonzalez-Pimentel J.L."/>
            <person name="Miller A.Z."/>
            <person name="Laiz L."/>
            <person name="Saiz-Jimenez C."/>
        </authorList>
    </citation>
    <scope>NUCLEOTIDE SEQUENCE [LARGE SCALE GENOMIC DNA]</scope>
    <source>
        <strain evidence="3">1011MAR3C25</strain>
    </source>
</reference>
<organism evidence="2 3">
    <name type="scientific">Paracoccus onubensis</name>
    <dbReference type="NCBI Taxonomy" id="1675788"/>
    <lineage>
        <taxon>Bacteria</taxon>
        <taxon>Pseudomonadati</taxon>
        <taxon>Pseudomonadota</taxon>
        <taxon>Alphaproteobacteria</taxon>
        <taxon>Rhodobacterales</taxon>
        <taxon>Paracoccaceae</taxon>
        <taxon>Paracoccus</taxon>
    </lineage>
</organism>
<evidence type="ECO:0000256" key="1">
    <source>
        <dbReference type="SAM" id="MobiDB-lite"/>
    </source>
</evidence>
<evidence type="ECO:0000313" key="2">
    <source>
        <dbReference type="EMBL" id="RJE89318.1"/>
    </source>
</evidence>
<dbReference type="EMBL" id="QZCG01000001">
    <property type="protein sequence ID" value="RJE89318.1"/>
    <property type="molecule type" value="Genomic_DNA"/>
</dbReference>
<comment type="caution">
    <text evidence="2">The sequence shown here is derived from an EMBL/GenBank/DDBJ whole genome shotgun (WGS) entry which is preliminary data.</text>
</comment>
<evidence type="ECO:0000313" key="3">
    <source>
        <dbReference type="Proteomes" id="UP000284202"/>
    </source>
</evidence>
<name>A0A418T7W6_9RHOB</name>
<sequence length="125" mass="12793">MHGVQSGKVILWAVTALVFLLSATTNGLMPLRGSEGVVMVICSGEGPLELHIDPQTGEPADDKTPDRHKPCDWASFNFTADVPGAPVSPGNVAPILAETALIASSILTASRATGLPPSTGPPAVI</sequence>
<dbReference type="Proteomes" id="UP000284202">
    <property type="component" value="Unassembled WGS sequence"/>
</dbReference>
<dbReference type="AlphaFoldDB" id="A0A418T7W6"/>
<evidence type="ECO:0008006" key="4">
    <source>
        <dbReference type="Google" id="ProtNLM"/>
    </source>
</evidence>
<proteinExistence type="predicted"/>
<feature type="compositionally biased region" description="Basic and acidic residues" evidence="1">
    <location>
        <begin position="60"/>
        <end position="69"/>
    </location>
</feature>
<protein>
    <recommendedName>
        <fullName evidence="4">DUF2946 domain-containing protein</fullName>
    </recommendedName>
</protein>
<accession>A0A418T7W6</accession>
<keyword evidence="3" id="KW-1185">Reference proteome</keyword>